<sequence length="195" mass="22753">MKVFITPAIDQQIFGLLVGENMMLAKSWQCIIDHCGKKLASWKVKLLSIRALVMLTSSIIKSLGIYFMSLFLMSVQVKNILESIRALFFELLKMEIERQILRHLVHCKLRIFLSRLELIFLSIGSPECYSYSLLQKQRWQFCIELDALWVKVIRDLHRSGSSFMGNLNVRKHGVRNTIQNSWCRMDKKESFLAPL</sequence>
<dbReference type="Proteomes" id="UP000235145">
    <property type="component" value="Unassembled WGS sequence"/>
</dbReference>
<evidence type="ECO:0000256" key="1">
    <source>
        <dbReference type="SAM" id="Phobius"/>
    </source>
</evidence>
<dbReference type="PANTHER" id="PTHR33116:SF79">
    <property type="entry name" value="REVERSE TRANSCRIPTASE DOMAIN, ZINC FINGER, CCHC-TYPE-RELATED"/>
    <property type="match status" value="1"/>
</dbReference>
<gene>
    <name evidence="2" type="ORF">LSAT_V11C700380320</name>
</gene>
<comment type="caution">
    <text evidence="2">The sequence shown here is derived from an EMBL/GenBank/DDBJ whole genome shotgun (WGS) entry which is preliminary data.</text>
</comment>
<dbReference type="PANTHER" id="PTHR33116">
    <property type="entry name" value="REVERSE TRANSCRIPTASE ZINC-BINDING DOMAIN-CONTAINING PROTEIN-RELATED-RELATED"/>
    <property type="match status" value="1"/>
</dbReference>
<reference evidence="2 3" key="1">
    <citation type="journal article" date="2017" name="Nat. Commun.">
        <title>Genome assembly with in vitro proximity ligation data and whole-genome triplication in lettuce.</title>
        <authorList>
            <person name="Reyes-Chin-Wo S."/>
            <person name="Wang Z."/>
            <person name="Yang X."/>
            <person name="Kozik A."/>
            <person name="Arikit S."/>
            <person name="Song C."/>
            <person name="Xia L."/>
            <person name="Froenicke L."/>
            <person name="Lavelle D.O."/>
            <person name="Truco M.J."/>
            <person name="Xia R."/>
            <person name="Zhu S."/>
            <person name="Xu C."/>
            <person name="Xu H."/>
            <person name="Xu X."/>
            <person name="Cox K."/>
            <person name="Korf I."/>
            <person name="Meyers B.C."/>
            <person name="Michelmore R.W."/>
        </authorList>
    </citation>
    <scope>NUCLEOTIDE SEQUENCE [LARGE SCALE GENOMIC DNA]</scope>
    <source>
        <strain evidence="3">cv. Salinas</strain>
        <tissue evidence="2">Seedlings</tissue>
    </source>
</reference>
<keyword evidence="1" id="KW-0812">Transmembrane</keyword>
<evidence type="ECO:0000313" key="3">
    <source>
        <dbReference type="Proteomes" id="UP000235145"/>
    </source>
</evidence>
<evidence type="ECO:0000313" key="2">
    <source>
        <dbReference type="EMBL" id="KAJ0197253.1"/>
    </source>
</evidence>
<dbReference type="EMBL" id="NBSK02000007">
    <property type="protein sequence ID" value="KAJ0197253.1"/>
    <property type="molecule type" value="Genomic_DNA"/>
</dbReference>
<dbReference type="AlphaFoldDB" id="A0A9R1V2P1"/>
<keyword evidence="3" id="KW-1185">Reference proteome</keyword>
<protein>
    <submittedName>
        <fullName evidence="2">Uncharacterized protein</fullName>
    </submittedName>
</protein>
<proteinExistence type="predicted"/>
<feature type="transmembrane region" description="Helical" evidence="1">
    <location>
        <begin position="47"/>
        <end position="73"/>
    </location>
</feature>
<keyword evidence="1" id="KW-0472">Membrane</keyword>
<keyword evidence="1" id="KW-1133">Transmembrane helix</keyword>
<accession>A0A9R1V2P1</accession>
<organism evidence="2 3">
    <name type="scientific">Lactuca sativa</name>
    <name type="common">Garden lettuce</name>
    <dbReference type="NCBI Taxonomy" id="4236"/>
    <lineage>
        <taxon>Eukaryota</taxon>
        <taxon>Viridiplantae</taxon>
        <taxon>Streptophyta</taxon>
        <taxon>Embryophyta</taxon>
        <taxon>Tracheophyta</taxon>
        <taxon>Spermatophyta</taxon>
        <taxon>Magnoliopsida</taxon>
        <taxon>eudicotyledons</taxon>
        <taxon>Gunneridae</taxon>
        <taxon>Pentapetalae</taxon>
        <taxon>asterids</taxon>
        <taxon>campanulids</taxon>
        <taxon>Asterales</taxon>
        <taxon>Asteraceae</taxon>
        <taxon>Cichorioideae</taxon>
        <taxon>Cichorieae</taxon>
        <taxon>Lactucinae</taxon>
        <taxon>Lactuca</taxon>
    </lineage>
</organism>
<name>A0A9R1V2P1_LACSA</name>